<dbReference type="InterPro" id="IPR009694">
    <property type="entry name" value="DUF1281"/>
</dbReference>
<accession>A0A3A6QEY4</accession>
<sequence>MPNWCVNQIHVSGPDALDVQRLMTEPQTLLHYDATKAAVKMFLAGVGGLLKPTVPMRFDVYPELIAGIGESNIANHAFDAFVMLLNQKPKLTPEICLVILTLFEQTGLKQRYWGNLPVAARKKISPLLKNSAYDWSGIYFRRLPLDVLWAKLDVSEPVLHRSFSLSSLCPPNLLSQINGFNGHLLSLVPSGYDDNCERLGTKWEMVDVNVIESSDGFVKLEFDTAWSPAIPPIEELATRFPESVFTHYFAECGCAFCGYVLYEDGSIQEQCWDDLVFSDEENEEGYHDVVGPDYIMENFEQYGG</sequence>
<dbReference type="OrthoDB" id="6452062at2"/>
<dbReference type="Gene3D" id="3.30.70.1270">
    <property type="entry name" value="Api92-like domains"/>
    <property type="match status" value="1"/>
</dbReference>
<organism evidence="3 4">
    <name type="scientific">Vibrio sinensis</name>
    <dbReference type="NCBI Taxonomy" id="2302434"/>
    <lineage>
        <taxon>Bacteria</taxon>
        <taxon>Pseudomonadati</taxon>
        <taxon>Pseudomonadota</taxon>
        <taxon>Gammaproteobacteria</taxon>
        <taxon>Vibrionales</taxon>
        <taxon>Vibrionaceae</taxon>
        <taxon>Vibrio</taxon>
    </lineage>
</organism>
<protein>
    <submittedName>
        <fullName evidence="3">DUF1281 domain-containing protein</fullName>
    </submittedName>
</protein>
<evidence type="ECO:0000313" key="3">
    <source>
        <dbReference type="EMBL" id="RJX68642.1"/>
    </source>
</evidence>
<comment type="caution">
    <text evidence="3">The sequence shown here is derived from an EMBL/GenBank/DDBJ whole genome shotgun (WGS) entry which is preliminary data.</text>
</comment>
<dbReference type="Pfam" id="PF06924">
    <property type="entry name" value="DUF1281"/>
    <property type="match status" value="1"/>
</dbReference>
<dbReference type="RefSeq" id="WP_120033605.1">
    <property type="nucleotide sequence ID" value="NZ_QVMU01000019.1"/>
</dbReference>
<evidence type="ECO:0000259" key="2">
    <source>
        <dbReference type="Pfam" id="PF18406"/>
    </source>
</evidence>
<dbReference type="Gene3D" id="1.10.3530.10">
    <property type="entry name" value="Api92-like"/>
    <property type="match status" value="1"/>
</dbReference>
<evidence type="ECO:0000259" key="1">
    <source>
        <dbReference type="Pfam" id="PF06924"/>
    </source>
</evidence>
<dbReference type="Proteomes" id="UP000273252">
    <property type="component" value="Unassembled WGS sequence"/>
</dbReference>
<reference evidence="3 4" key="1">
    <citation type="submission" date="2018-08" db="EMBL/GenBank/DDBJ databases">
        <title>Vibrio isolated from the Eastern China Marginal Seas.</title>
        <authorList>
            <person name="Li Y."/>
        </authorList>
    </citation>
    <scope>NUCLEOTIDE SEQUENCE [LARGE SCALE GENOMIC DNA]</scope>
    <source>
        <strain evidence="3 4">BEI233</strain>
    </source>
</reference>
<feature type="domain" description="DUF1281" evidence="1">
    <location>
        <begin position="31"/>
        <end position="203"/>
    </location>
</feature>
<dbReference type="EMBL" id="QVMU01000019">
    <property type="protein sequence ID" value="RJX68642.1"/>
    <property type="molecule type" value="Genomic_DNA"/>
</dbReference>
<keyword evidence="4" id="KW-1185">Reference proteome</keyword>
<feature type="domain" description="YubB ferredoxin-like" evidence="2">
    <location>
        <begin position="213"/>
        <end position="284"/>
    </location>
</feature>
<name>A0A3A6QEY4_9VIBR</name>
<dbReference type="InterPro" id="IPR023136">
    <property type="entry name" value="Api92-like_dom_sf"/>
</dbReference>
<dbReference type="Pfam" id="PF18406">
    <property type="entry name" value="DUF1281_C"/>
    <property type="match status" value="1"/>
</dbReference>
<dbReference type="AlphaFoldDB" id="A0A3A6QEY4"/>
<proteinExistence type="predicted"/>
<dbReference type="SUPFAM" id="SSF160940">
    <property type="entry name" value="Api92-like"/>
    <property type="match status" value="1"/>
</dbReference>
<evidence type="ECO:0000313" key="4">
    <source>
        <dbReference type="Proteomes" id="UP000273252"/>
    </source>
</evidence>
<dbReference type="InterPro" id="IPR041329">
    <property type="entry name" value="YubB_C"/>
</dbReference>
<gene>
    <name evidence="3" type="ORF">DZ860_16750</name>
</gene>